<evidence type="ECO:0000256" key="1">
    <source>
        <dbReference type="SAM" id="Phobius"/>
    </source>
</evidence>
<feature type="transmembrane region" description="Helical" evidence="1">
    <location>
        <begin position="60"/>
        <end position="82"/>
    </location>
</feature>
<keyword evidence="1" id="KW-0812">Transmembrane</keyword>
<protein>
    <recommendedName>
        <fullName evidence="4">MFS transporter</fullName>
    </recommendedName>
</protein>
<sequence>MAAAVCRLRVEASSPKASLSSPIDIGPWARGPKFTLVCGILVIAVGYGLALVLMGSAWGLMVVGMVTSSGVGLAYGAMPALIMGSVPLSETAAANGFNTLMRSLGTSIGAAVIGVVLSQMTVTMGDHTVTSENGFRTGLLAGCGVALVAAVIAAAIPAARRVEADADADATQEQAAVKA</sequence>
<keyword evidence="1" id="KW-1133">Transmembrane helix</keyword>
<organism evidence="2 3">
    <name type="scientific">Streptomyces gelaticus</name>
    <dbReference type="NCBI Taxonomy" id="285446"/>
    <lineage>
        <taxon>Bacteria</taxon>
        <taxon>Bacillati</taxon>
        <taxon>Actinomycetota</taxon>
        <taxon>Actinomycetes</taxon>
        <taxon>Kitasatosporales</taxon>
        <taxon>Streptomycetaceae</taxon>
        <taxon>Streptomyces</taxon>
    </lineage>
</organism>
<keyword evidence="3" id="KW-1185">Reference proteome</keyword>
<feature type="transmembrane region" description="Helical" evidence="1">
    <location>
        <begin position="134"/>
        <end position="156"/>
    </location>
</feature>
<dbReference type="InterPro" id="IPR036259">
    <property type="entry name" value="MFS_trans_sf"/>
</dbReference>
<proteinExistence type="predicted"/>
<gene>
    <name evidence="2" type="ORF">GCM10015535_56290</name>
</gene>
<dbReference type="Gene3D" id="1.20.1250.20">
    <property type="entry name" value="MFS general substrate transporter like domains"/>
    <property type="match status" value="1"/>
</dbReference>
<dbReference type="InterPro" id="IPR011701">
    <property type="entry name" value="MFS"/>
</dbReference>
<dbReference type="Pfam" id="PF07690">
    <property type="entry name" value="MFS_1"/>
    <property type="match status" value="1"/>
</dbReference>
<dbReference type="SUPFAM" id="SSF103473">
    <property type="entry name" value="MFS general substrate transporter"/>
    <property type="match status" value="1"/>
</dbReference>
<accession>A0ABQ2W9D1</accession>
<keyword evidence="1" id="KW-0472">Membrane</keyword>
<comment type="caution">
    <text evidence="2">The sequence shown here is derived from an EMBL/GenBank/DDBJ whole genome shotgun (WGS) entry which is preliminary data.</text>
</comment>
<feature type="transmembrane region" description="Helical" evidence="1">
    <location>
        <begin position="103"/>
        <end position="122"/>
    </location>
</feature>
<dbReference type="EMBL" id="BMTF01000024">
    <property type="protein sequence ID" value="GGV93388.1"/>
    <property type="molecule type" value="Genomic_DNA"/>
</dbReference>
<evidence type="ECO:0000313" key="2">
    <source>
        <dbReference type="EMBL" id="GGV93388.1"/>
    </source>
</evidence>
<evidence type="ECO:0000313" key="3">
    <source>
        <dbReference type="Proteomes" id="UP000660675"/>
    </source>
</evidence>
<dbReference type="Proteomes" id="UP000660675">
    <property type="component" value="Unassembled WGS sequence"/>
</dbReference>
<evidence type="ECO:0008006" key="4">
    <source>
        <dbReference type="Google" id="ProtNLM"/>
    </source>
</evidence>
<name>A0ABQ2W9D1_9ACTN</name>
<reference evidence="3" key="1">
    <citation type="journal article" date="2019" name="Int. J. Syst. Evol. Microbiol.">
        <title>The Global Catalogue of Microorganisms (GCM) 10K type strain sequencing project: providing services to taxonomists for standard genome sequencing and annotation.</title>
        <authorList>
            <consortium name="The Broad Institute Genomics Platform"/>
            <consortium name="The Broad Institute Genome Sequencing Center for Infectious Disease"/>
            <person name="Wu L."/>
            <person name="Ma J."/>
        </authorList>
    </citation>
    <scope>NUCLEOTIDE SEQUENCE [LARGE SCALE GENOMIC DNA]</scope>
    <source>
        <strain evidence="3">JCM 4376</strain>
    </source>
</reference>
<feature type="transmembrane region" description="Helical" evidence="1">
    <location>
        <begin position="34"/>
        <end position="54"/>
    </location>
</feature>